<dbReference type="InterPro" id="IPR013740">
    <property type="entry name" value="Redoxin"/>
</dbReference>
<dbReference type="InterPro" id="IPR036249">
    <property type="entry name" value="Thioredoxin-like_sf"/>
</dbReference>
<sequence>MKKLGILFIISIFVISCSEPKKITLQKGNWLAKLQVQDNKDLPFSFFIDYNDQNEIEIQVFNAEEVITVDEIVVKNDSLTIKMPVFEGYLKGEFTPHKITGNFVKESLDRVVPFTAIYTNNILERFATTNSPKVNVTGIWETVFSPNTNESYIAKGIFKQVDAKVTGTFRTTTGDYRYLEGVVDGDSLKLSTFDGAHAFLFTAKATDSVLEGTFYSGNHFKEPFIAKRNKSYELPADTSLTYLNEGYKKLDFSFPDENNNLISLTDAAYKNKVVIVQIMGTWCPNCLDETKFLTEFLTEHKNKDLEIISLAFEYAKTKESAFNKIRRLKEKVNVPYPILLAQYGNSSKQQAQQKLPMLNHILSYPTTILIDRNGDVRKIHTGFNGPATGEKYKEFKTDFTNTINRLLKEKSTK</sequence>
<dbReference type="InterPro" id="IPR013766">
    <property type="entry name" value="Thioredoxin_domain"/>
</dbReference>
<evidence type="ECO:0000259" key="1">
    <source>
        <dbReference type="PROSITE" id="PS51352"/>
    </source>
</evidence>
<proteinExistence type="predicted"/>
<dbReference type="CDD" id="cd02966">
    <property type="entry name" value="TlpA_like_family"/>
    <property type="match status" value="1"/>
</dbReference>
<evidence type="ECO:0000313" key="2">
    <source>
        <dbReference type="EMBL" id="EWH13992.1"/>
    </source>
</evidence>
<dbReference type="PANTHER" id="PTHR42852">
    <property type="entry name" value="THIOL:DISULFIDE INTERCHANGE PROTEIN DSBE"/>
    <property type="match status" value="1"/>
</dbReference>
<dbReference type="EMBL" id="ARZX01000006">
    <property type="protein sequence ID" value="EWH13992.1"/>
    <property type="molecule type" value="Genomic_DNA"/>
</dbReference>
<dbReference type="Gene3D" id="3.40.30.10">
    <property type="entry name" value="Glutaredoxin"/>
    <property type="match status" value="1"/>
</dbReference>
<dbReference type="PROSITE" id="PS51257">
    <property type="entry name" value="PROKAR_LIPOPROTEIN"/>
    <property type="match status" value="1"/>
</dbReference>
<accession>A0ABN0RQ16</accession>
<dbReference type="PANTHER" id="PTHR42852:SF13">
    <property type="entry name" value="PROTEIN DIPZ"/>
    <property type="match status" value="1"/>
</dbReference>
<comment type="caution">
    <text evidence="2">The sequence shown here is derived from an EMBL/GenBank/DDBJ whole genome shotgun (WGS) entry which is preliminary data.</text>
</comment>
<feature type="domain" description="Thioredoxin" evidence="1">
    <location>
        <begin position="243"/>
        <end position="408"/>
    </location>
</feature>
<dbReference type="InterPro" id="IPR050553">
    <property type="entry name" value="Thioredoxin_ResA/DsbE_sf"/>
</dbReference>
<dbReference type="PROSITE" id="PS51352">
    <property type="entry name" value="THIOREDOXIN_2"/>
    <property type="match status" value="1"/>
</dbReference>
<keyword evidence="3" id="KW-1185">Reference proteome</keyword>
<gene>
    <name evidence="2" type="ORF">KLA_06672</name>
</gene>
<dbReference type="Pfam" id="PF08534">
    <property type="entry name" value="Redoxin"/>
    <property type="match status" value="1"/>
</dbReference>
<protein>
    <submittedName>
        <fullName evidence="2">Redoxin domain-containing protein</fullName>
    </submittedName>
</protein>
<name>A0ABN0RQ16_9FLAO</name>
<dbReference type="Proteomes" id="UP000019275">
    <property type="component" value="Unassembled WGS sequence"/>
</dbReference>
<reference evidence="2 3" key="1">
    <citation type="journal article" date="2014" name="Genome Announc.">
        <title>Draft Genome Sequence of the Carrageenan-Degrading Bacterium Cellulophaga sp. Strain KL-A, Isolated from Decaying Marine Algae.</title>
        <authorList>
            <person name="Shan D."/>
            <person name="Ying J."/>
            <person name="Li X."/>
            <person name="Gao Z."/>
            <person name="Wei G."/>
            <person name="Shao Z."/>
        </authorList>
    </citation>
    <scope>NUCLEOTIDE SEQUENCE [LARGE SCALE GENOMIC DNA]</scope>
    <source>
        <strain evidence="2 3">KL-A</strain>
    </source>
</reference>
<organism evidence="2 3">
    <name type="scientific">Cellulophaga geojensis KL-A</name>
    <dbReference type="NCBI Taxonomy" id="1328323"/>
    <lineage>
        <taxon>Bacteria</taxon>
        <taxon>Pseudomonadati</taxon>
        <taxon>Bacteroidota</taxon>
        <taxon>Flavobacteriia</taxon>
        <taxon>Flavobacteriales</taxon>
        <taxon>Flavobacteriaceae</taxon>
        <taxon>Cellulophaga</taxon>
    </lineage>
</organism>
<dbReference type="RefSeq" id="WP_034644640.1">
    <property type="nucleotide sequence ID" value="NZ_ARZX01000006.1"/>
</dbReference>
<dbReference type="SUPFAM" id="SSF52833">
    <property type="entry name" value="Thioredoxin-like"/>
    <property type="match status" value="1"/>
</dbReference>
<evidence type="ECO:0000313" key="3">
    <source>
        <dbReference type="Proteomes" id="UP000019275"/>
    </source>
</evidence>